<keyword evidence="4" id="KW-1003">Cell membrane</keyword>
<feature type="transmembrane region" description="Helical" evidence="8">
    <location>
        <begin position="96"/>
        <end position="114"/>
    </location>
</feature>
<comment type="caution">
    <text evidence="10">The sequence shown here is derived from an EMBL/GenBank/DDBJ whole genome shotgun (WGS) entry which is preliminary data.</text>
</comment>
<dbReference type="PRINTS" id="PR01036">
    <property type="entry name" value="TCRTETB"/>
</dbReference>
<dbReference type="GO" id="GO:0005886">
    <property type="term" value="C:plasma membrane"/>
    <property type="evidence" value="ECO:0007669"/>
    <property type="project" value="UniProtKB-SubCell"/>
</dbReference>
<keyword evidence="3" id="KW-0813">Transport</keyword>
<accession>A0A543I4E7</accession>
<organism evidence="10 11">
    <name type="scientific">Klugiella xanthotipulae</name>
    <dbReference type="NCBI Taxonomy" id="244735"/>
    <lineage>
        <taxon>Bacteria</taxon>
        <taxon>Bacillati</taxon>
        <taxon>Actinomycetota</taxon>
        <taxon>Actinomycetes</taxon>
        <taxon>Micrococcales</taxon>
        <taxon>Microbacteriaceae</taxon>
        <taxon>Klugiella</taxon>
    </lineage>
</organism>
<proteinExistence type="inferred from homology"/>
<dbReference type="Gene3D" id="1.20.1250.20">
    <property type="entry name" value="MFS general substrate transporter like domains"/>
    <property type="match status" value="1"/>
</dbReference>
<dbReference type="PANTHER" id="PTHR23501">
    <property type="entry name" value="MAJOR FACILITATOR SUPERFAMILY"/>
    <property type="match status" value="1"/>
</dbReference>
<evidence type="ECO:0000256" key="6">
    <source>
        <dbReference type="ARBA" id="ARBA00022989"/>
    </source>
</evidence>
<feature type="transmembrane region" description="Helical" evidence="8">
    <location>
        <begin position="326"/>
        <end position="344"/>
    </location>
</feature>
<dbReference type="FunFam" id="1.20.1720.10:FF:000004">
    <property type="entry name" value="EmrB/QacA family drug resistance transporter"/>
    <property type="match status" value="1"/>
</dbReference>
<gene>
    <name evidence="10" type="ORF">FB466_0270</name>
</gene>
<feature type="transmembrane region" description="Helical" evidence="8">
    <location>
        <begin position="120"/>
        <end position="143"/>
    </location>
</feature>
<keyword evidence="6 8" id="KW-1133">Transmembrane helix</keyword>
<reference evidence="10 11" key="1">
    <citation type="submission" date="2019-06" db="EMBL/GenBank/DDBJ databases">
        <title>Sequencing the genomes of 1000 actinobacteria strains.</title>
        <authorList>
            <person name="Klenk H.-P."/>
        </authorList>
    </citation>
    <scope>NUCLEOTIDE SEQUENCE [LARGE SCALE GENOMIC DNA]</scope>
    <source>
        <strain evidence="10 11">DSM 18031</strain>
    </source>
</reference>
<dbReference type="PANTHER" id="PTHR23501:SF197">
    <property type="entry name" value="COMD"/>
    <property type="match status" value="1"/>
</dbReference>
<name>A0A543I4E7_9MICO</name>
<dbReference type="EMBL" id="VFPN01000001">
    <property type="protein sequence ID" value="TQM65468.1"/>
    <property type="molecule type" value="Genomic_DNA"/>
</dbReference>
<feature type="transmembrane region" description="Helical" evidence="8">
    <location>
        <begin position="351"/>
        <end position="370"/>
    </location>
</feature>
<feature type="transmembrane region" description="Helical" evidence="8">
    <location>
        <begin position="183"/>
        <end position="206"/>
    </location>
</feature>
<dbReference type="SUPFAM" id="SSF103473">
    <property type="entry name" value="MFS general substrate transporter"/>
    <property type="match status" value="1"/>
</dbReference>
<evidence type="ECO:0000256" key="5">
    <source>
        <dbReference type="ARBA" id="ARBA00022692"/>
    </source>
</evidence>
<dbReference type="CDD" id="cd17502">
    <property type="entry name" value="MFS_Azr1_MDR_like"/>
    <property type="match status" value="1"/>
</dbReference>
<evidence type="ECO:0000256" key="7">
    <source>
        <dbReference type="ARBA" id="ARBA00023136"/>
    </source>
</evidence>
<feature type="transmembrane region" description="Helical" evidence="8">
    <location>
        <begin position="490"/>
        <end position="508"/>
    </location>
</feature>
<dbReference type="Gene3D" id="1.20.1720.10">
    <property type="entry name" value="Multidrug resistance protein D"/>
    <property type="match status" value="1"/>
</dbReference>
<evidence type="ECO:0000256" key="4">
    <source>
        <dbReference type="ARBA" id="ARBA00022475"/>
    </source>
</evidence>
<evidence type="ECO:0000259" key="9">
    <source>
        <dbReference type="PROSITE" id="PS50850"/>
    </source>
</evidence>
<dbReference type="GO" id="GO:0022857">
    <property type="term" value="F:transmembrane transporter activity"/>
    <property type="evidence" value="ECO:0007669"/>
    <property type="project" value="InterPro"/>
</dbReference>
<evidence type="ECO:0000256" key="8">
    <source>
        <dbReference type="SAM" id="Phobius"/>
    </source>
</evidence>
<dbReference type="NCBIfam" id="TIGR00711">
    <property type="entry name" value="efflux_EmrB"/>
    <property type="match status" value="1"/>
</dbReference>
<evidence type="ECO:0000256" key="2">
    <source>
        <dbReference type="ARBA" id="ARBA00007520"/>
    </source>
</evidence>
<feature type="transmembrane region" description="Helical" evidence="8">
    <location>
        <begin position="376"/>
        <end position="400"/>
    </location>
</feature>
<comment type="subcellular location">
    <subcellularLocation>
        <location evidence="1">Cell membrane</location>
        <topology evidence="1">Multi-pass membrane protein</topology>
    </subcellularLocation>
</comment>
<feature type="transmembrane region" description="Helical" evidence="8">
    <location>
        <begin position="155"/>
        <end position="177"/>
    </location>
</feature>
<dbReference type="RefSeq" id="WP_425460882.1">
    <property type="nucleotide sequence ID" value="NZ_BAAAYS010000013.1"/>
</dbReference>
<dbReference type="InterPro" id="IPR004638">
    <property type="entry name" value="EmrB-like"/>
</dbReference>
<evidence type="ECO:0000313" key="11">
    <source>
        <dbReference type="Proteomes" id="UP000318331"/>
    </source>
</evidence>
<feature type="transmembrane region" description="Helical" evidence="8">
    <location>
        <begin position="218"/>
        <end position="238"/>
    </location>
</feature>
<feature type="transmembrane region" description="Helical" evidence="8">
    <location>
        <begin position="28"/>
        <end position="46"/>
    </location>
</feature>
<feature type="transmembrane region" description="Helical" evidence="8">
    <location>
        <begin position="412"/>
        <end position="437"/>
    </location>
</feature>
<sequence>MTRDNTHETAATPATPRDHSVAMTHKQVLQALSGLLLGMLVAILSGTVVSTSLPVIISDLGGNQNAFTWVVTSTLLATTVSTPIWGKLADLMSRKLLVQIALVIFVFGSCLAGLSQDTTWLIVFRVFQGLGAGGLTALVQVVLADIISPRDRGKYMGLLGGVMAVGTVGGPLLGGFITDGIGWRWNFFIGTPIAVAAIILIQLTLHLPDRRRTVTIDYMGAALIAGGISLLLIWISLAGNQFEWMSWETLLMAGGSLVLLVAAVLVELHVEEPILPMSLFRNKTFVYGVIASISVGVAMFGTSVFLSQYMQLARGATPTQSGLLTLPMVLGTFIASTVIGTLISRTGTWKPFMITGSVLMTVGLAFMSTIRYDTNYALVSVYMATLGLGVGMVMQNLVLVVQNSVPPQNLGVASSGVAFFRSLGGTIGVSVMGAMLASKVSELITDGVVKLGIDPTTSGLSGGSIPHVSELPGPIRTVVESAYGVAVGDVFLMALPLAVLTIVMVILLPNATLGTKTAVQQLAEKGKPEAAAAEIGVDAEATIETEAVRGR</sequence>
<dbReference type="InterPro" id="IPR036259">
    <property type="entry name" value="MFS_trans_sf"/>
</dbReference>
<dbReference type="Proteomes" id="UP000318331">
    <property type="component" value="Unassembled WGS sequence"/>
</dbReference>
<keyword evidence="7 8" id="KW-0472">Membrane</keyword>
<evidence type="ECO:0000313" key="10">
    <source>
        <dbReference type="EMBL" id="TQM65468.1"/>
    </source>
</evidence>
<feature type="transmembrane region" description="Helical" evidence="8">
    <location>
        <begin position="285"/>
        <end position="306"/>
    </location>
</feature>
<comment type="similarity">
    <text evidence="2">Belongs to the major facilitator superfamily. TCR/Tet family.</text>
</comment>
<feature type="transmembrane region" description="Helical" evidence="8">
    <location>
        <begin position="244"/>
        <end position="265"/>
    </location>
</feature>
<dbReference type="InterPro" id="IPR020846">
    <property type="entry name" value="MFS_dom"/>
</dbReference>
<protein>
    <submittedName>
        <fullName evidence="10">EmrB/QacA subfamily drug resistance transporter</fullName>
    </submittedName>
</protein>
<dbReference type="PROSITE" id="PS50850">
    <property type="entry name" value="MFS"/>
    <property type="match status" value="1"/>
</dbReference>
<evidence type="ECO:0000256" key="3">
    <source>
        <dbReference type="ARBA" id="ARBA00022448"/>
    </source>
</evidence>
<keyword evidence="5 8" id="KW-0812">Transmembrane</keyword>
<feature type="domain" description="Major facilitator superfamily (MFS) profile" evidence="9">
    <location>
        <begin position="31"/>
        <end position="513"/>
    </location>
</feature>
<feature type="transmembrane region" description="Helical" evidence="8">
    <location>
        <begin position="66"/>
        <end position="84"/>
    </location>
</feature>
<dbReference type="Pfam" id="PF07690">
    <property type="entry name" value="MFS_1"/>
    <property type="match status" value="1"/>
</dbReference>
<evidence type="ECO:0000256" key="1">
    <source>
        <dbReference type="ARBA" id="ARBA00004651"/>
    </source>
</evidence>
<dbReference type="AlphaFoldDB" id="A0A543I4E7"/>
<keyword evidence="11" id="KW-1185">Reference proteome</keyword>
<dbReference type="InterPro" id="IPR011701">
    <property type="entry name" value="MFS"/>
</dbReference>